<keyword evidence="12" id="KW-1185">Reference proteome</keyword>
<feature type="region of interest" description="Disordered" evidence="8">
    <location>
        <begin position="181"/>
        <end position="200"/>
    </location>
</feature>
<dbReference type="GO" id="GO:0005634">
    <property type="term" value="C:nucleus"/>
    <property type="evidence" value="ECO:0007669"/>
    <property type="project" value="UniProtKB-SubCell"/>
</dbReference>
<evidence type="ECO:0000259" key="10">
    <source>
        <dbReference type="PROSITE" id="PS50966"/>
    </source>
</evidence>
<dbReference type="GO" id="GO:0008270">
    <property type="term" value="F:zinc ion binding"/>
    <property type="evidence" value="ECO:0007669"/>
    <property type="project" value="UniProtKB-KW"/>
</dbReference>
<dbReference type="PROSITE" id="PS50966">
    <property type="entry name" value="ZF_SWIM"/>
    <property type="match status" value="1"/>
</dbReference>
<reference evidence="11" key="1">
    <citation type="submission" date="2025-08" db="UniProtKB">
        <authorList>
            <consortium name="Ensembl"/>
        </authorList>
    </citation>
    <scope>IDENTIFICATION</scope>
</reference>
<evidence type="ECO:0000256" key="8">
    <source>
        <dbReference type="SAM" id="MobiDB-lite"/>
    </source>
</evidence>
<evidence type="ECO:0000313" key="11">
    <source>
        <dbReference type="Ensembl" id="ENSLLTP00000021739.1"/>
    </source>
</evidence>
<dbReference type="GO" id="GO:0003723">
    <property type="term" value="F:RNA binding"/>
    <property type="evidence" value="ECO:0007669"/>
    <property type="project" value="UniProtKB-KW"/>
</dbReference>
<protein>
    <recommendedName>
        <fullName evidence="10">SWIM-type domain-containing protein</fullName>
    </recommendedName>
</protein>
<keyword evidence="9" id="KW-0472">Membrane</keyword>
<feature type="region of interest" description="Disordered" evidence="8">
    <location>
        <begin position="105"/>
        <end position="136"/>
    </location>
</feature>
<keyword evidence="5" id="KW-0804">Transcription</keyword>
<dbReference type="Ensembl" id="ENSLLTT00000022544.1">
    <property type="protein sequence ID" value="ENSLLTP00000021739.1"/>
    <property type="gene ID" value="ENSLLTG00000016205.1"/>
</dbReference>
<evidence type="ECO:0000256" key="7">
    <source>
        <dbReference type="PROSITE-ProRule" id="PRU00325"/>
    </source>
</evidence>
<keyword evidence="7" id="KW-0479">Metal-binding</keyword>
<dbReference type="Proteomes" id="UP000694406">
    <property type="component" value="Unplaced"/>
</dbReference>
<keyword evidence="2" id="KW-0597">Phosphoprotein</keyword>
<evidence type="ECO:0000256" key="3">
    <source>
        <dbReference type="ARBA" id="ARBA00022884"/>
    </source>
</evidence>
<feature type="transmembrane region" description="Helical" evidence="9">
    <location>
        <begin position="6"/>
        <end position="27"/>
    </location>
</feature>
<keyword evidence="3" id="KW-0694">RNA-binding</keyword>
<keyword evidence="6" id="KW-0539">Nucleus</keyword>
<feature type="region of interest" description="Disordered" evidence="8">
    <location>
        <begin position="213"/>
        <end position="233"/>
    </location>
</feature>
<evidence type="ECO:0000256" key="9">
    <source>
        <dbReference type="SAM" id="Phobius"/>
    </source>
</evidence>
<sequence>MRGLYIFIYFIYIYLFFKVFTGTYMYAIQLPSGIIPRHCSCAFKDVAKFWQNLICHHQASVLSSSQYSMNSIQKPDDENEANLLAVLTETLDSIPVDEDGLPSFDALTNGDVTSENEASPSSVPGSSPPPQETEETSLLKKLLLAPANIQLNYNECSGLGTRNHANSNHRIRTNPALAKTENSWSNKAKSTCQPQKPQRRPCSELLKYLTTSDDLSQAKQTENRHSNRDKYTSKKKALLHSQMHHLQAKSMNLSLPLTPESPNDLKGSPFEKKTMEETLNAELCGTAGETPFFSAFIEGLLWRA</sequence>
<keyword evidence="7" id="KW-0863">Zinc-finger</keyword>
<evidence type="ECO:0000313" key="12">
    <source>
        <dbReference type="Proteomes" id="UP000694406"/>
    </source>
</evidence>
<keyword evidence="9" id="KW-1133">Transmembrane helix</keyword>
<keyword evidence="7" id="KW-0862">Zinc</keyword>
<dbReference type="InterPro" id="IPR007527">
    <property type="entry name" value="Znf_SWIM"/>
</dbReference>
<dbReference type="AlphaFoldDB" id="A0A8C5SSQ3"/>
<dbReference type="InterPro" id="IPR034605">
    <property type="entry name" value="PGC-1"/>
</dbReference>
<evidence type="ECO:0000256" key="5">
    <source>
        <dbReference type="ARBA" id="ARBA00023163"/>
    </source>
</evidence>
<evidence type="ECO:0000256" key="1">
    <source>
        <dbReference type="ARBA" id="ARBA00004123"/>
    </source>
</evidence>
<keyword evidence="4" id="KW-0805">Transcription regulation</keyword>
<proteinExistence type="predicted"/>
<dbReference type="PANTHER" id="PTHR15528">
    <property type="entry name" value="PEROXISOME PROLIFERATOR ACTIVATED RECEPTOR GAMMA COACTIVATOR 1 PGC-1 -RELATED"/>
    <property type="match status" value="1"/>
</dbReference>
<dbReference type="GO" id="GO:0003712">
    <property type="term" value="F:transcription coregulator activity"/>
    <property type="evidence" value="ECO:0007669"/>
    <property type="project" value="InterPro"/>
</dbReference>
<evidence type="ECO:0000256" key="6">
    <source>
        <dbReference type="ARBA" id="ARBA00023242"/>
    </source>
</evidence>
<dbReference type="PANTHER" id="PTHR15528:SF10">
    <property type="entry name" value="PEROXISOME PROLIFERATOR-ACTIVATED RECEPTOR GAMMA COACTIVATOR 1-ALPHA"/>
    <property type="match status" value="1"/>
</dbReference>
<evidence type="ECO:0000256" key="2">
    <source>
        <dbReference type="ARBA" id="ARBA00022553"/>
    </source>
</evidence>
<dbReference type="GO" id="GO:0045944">
    <property type="term" value="P:positive regulation of transcription by RNA polymerase II"/>
    <property type="evidence" value="ECO:0007669"/>
    <property type="project" value="TreeGrafter"/>
</dbReference>
<organism evidence="11 12">
    <name type="scientific">Laticauda laticaudata</name>
    <name type="common">Blue-ringed sea krait</name>
    <name type="synonym">Blue-lipped sea krait</name>
    <dbReference type="NCBI Taxonomy" id="8630"/>
    <lineage>
        <taxon>Eukaryota</taxon>
        <taxon>Metazoa</taxon>
        <taxon>Chordata</taxon>
        <taxon>Craniata</taxon>
        <taxon>Vertebrata</taxon>
        <taxon>Euteleostomi</taxon>
        <taxon>Lepidosauria</taxon>
        <taxon>Squamata</taxon>
        <taxon>Bifurcata</taxon>
        <taxon>Unidentata</taxon>
        <taxon>Episquamata</taxon>
        <taxon>Toxicofera</taxon>
        <taxon>Serpentes</taxon>
        <taxon>Colubroidea</taxon>
        <taxon>Elapidae</taxon>
        <taxon>Laticaudinae</taxon>
        <taxon>Laticauda</taxon>
    </lineage>
</organism>
<feature type="compositionally biased region" description="Basic and acidic residues" evidence="8">
    <location>
        <begin position="221"/>
        <end position="232"/>
    </location>
</feature>
<accession>A0A8C5SSQ3</accession>
<reference evidence="11" key="2">
    <citation type="submission" date="2025-09" db="UniProtKB">
        <authorList>
            <consortium name="Ensembl"/>
        </authorList>
    </citation>
    <scope>IDENTIFICATION</scope>
</reference>
<feature type="domain" description="SWIM-type" evidence="10">
    <location>
        <begin position="24"/>
        <end position="66"/>
    </location>
</feature>
<evidence type="ECO:0000256" key="4">
    <source>
        <dbReference type="ARBA" id="ARBA00023015"/>
    </source>
</evidence>
<name>A0A8C5SSQ3_LATLA</name>
<feature type="compositionally biased region" description="Polar residues" evidence="8">
    <location>
        <begin position="181"/>
        <end position="196"/>
    </location>
</feature>
<keyword evidence="9" id="KW-0812">Transmembrane</keyword>
<dbReference type="GeneTree" id="ENSGT00950000183137"/>
<comment type="subcellular location">
    <subcellularLocation>
        <location evidence="1">Nucleus</location>
    </subcellularLocation>
</comment>